<feature type="compositionally biased region" description="Polar residues" evidence="1">
    <location>
        <begin position="16"/>
        <end position="35"/>
    </location>
</feature>
<accession>S9TJX9</accession>
<dbReference type="Proteomes" id="UP000015354">
    <property type="component" value="Unassembled WGS sequence"/>
</dbReference>
<feature type="compositionally biased region" description="Polar residues" evidence="1">
    <location>
        <begin position="110"/>
        <end position="122"/>
    </location>
</feature>
<reference evidence="2 3" key="1">
    <citation type="journal article" date="2013" name="PLoS ONE">
        <title>Predicting the Proteins of Angomonas deanei, Strigomonas culicis and Their Respective Endosymbionts Reveals New Aspects of the Trypanosomatidae Family.</title>
        <authorList>
            <person name="Motta M.C."/>
            <person name="Martins A.C."/>
            <person name="de Souza S.S."/>
            <person name="Catta-Preta C.M."/>
            <person name="Silva R."/>
            <person name="Klein C.C."/>
            <person name="de Almeida L.G."/>
            <person name="de Lima Cunha O."/>
            <person name="Ciapina L.P."/>
            <person name="Brocchi M."/>
            <person name="Colabardini A.C."/>
            <person name="de Araujo Lima B."/>
            <person name="Machado C.R."/>
            <person name="de Almeida Soares C.M."/>
            <person name="Probst C.M."/>
            <person name="de Menezes C.B."/>
            <person name="Thompson C.E."/>
            <person name="Bartholomeu D.C."/>
            <person name="Gradia D.F."/>
            <person name="Pavoni D.P."/>
            <person name="Grisard E.C."/>
            <person name="Fantinatti-Garboggini F."/>
            <person name="Marchini F.K."/>
            <person name="Rodrigues-Luiz G.F."/>
            <person name="Wagner G."/>
            <person name="Goldman G.H."/>
            <person name="Fietto J.L."/>
            <person name="Elias M.C."/>
            <person name="Goldman M.H."/>
            <person name="Sagot M.F."/>
            <person name="Pereira M."/>
            <person name="Stoco P.H."/>
            <person name="de Mendonca-Neto R.P."/>
            <person name="Teixeira S.M."/>
            <person name="Maciel T.E."/>
            <person name="de Oliveira Mendes T.A."/>
            <person name="Urmenyi T.P."/>
            <person name="de Souza W."/>
            <person name="Schenkman S."/>
            <person name="de Vasconcelos A.T."/>
        </authorList>
    </citation>
    <scope>NUCLEOTIDE SEQUENCE [LARGE SCALE GENOMIC DNA]</scope>
</reference>
<feature type="compositionally biased region" description="Polar residues" evidence="1">
    <location>
        <begin position="159"/>
        <end position="178"/>
    </location>
</feature>
<evidence type="ECO:0000313" key="3">
    <source>
        <dbReference type="Proteomes" id="UP000015354"/>
    </source>
</evidence>
<comment type="caution">
    <text evidence="2">The sequence shown here is derived from an EMBL/GenBank/DDBJ whole genome shotgun (WGS) entry which is preliminary data.</text>
</comment>
<feature type="region of interest" description="Disordered" evidence="1">
    <location>
        <begin position="1"/>
        <end position="246"/>
    </location>
</feature>
<name>S9TJX9_9TRYP</name>
<dbReference type="AlphaFoldDB" id="S9TJX9"/>
<feature type="compositionally biased region" description="Basic residues" evidence="1">
    <location>
        <begin position="204"/>
        <end position="213"/>
    </location>
</feature>
<evidence type="ECO:0000313" key="2">
    <source>
        <dbReference type="EMBL" id="EPY16648.1"/>
    </source>
</evidence>
<feature type="compositionally biased region" description="Low complexity" evidence="1">
    <location>
        <begin position="67"/>
        <end position="81"/>
    </location>
</feature>
<dbReference type="EMBL" id="ATMH01010975">
    <property type="protein sequence ID" value="EPY16648.1"/>
    <property type="molecule type" value="Genomic_DNA"/>
</dbReference>
<feature type="compositionally biased region" description="Basic and acidic residues" evidence="1">
    <location>
        <begin position="214"/>
        <end position="228"/>
    </location>
</feature>
<gene>
    <name evidence="2" type="ORF">STCU_11087</name>
</gene>
<feature type="compositionally biased region" description="Basic and acidic residues" evidence="1">
    <location>
        <begin position="48"/>
        <end position="63"/>
    </location>
</feature>
<proteinExistence type="predicted"/>
<keyword evidence="3" id="KW-1185">Reference proteome</keyword>
<evidence type="ECO:0000256" key="1">
    <source>
        <dbReference type="SAM" id="MobiDB-lite"/>
    </source>
</evidence>
<organism evidence="2 3">
    <name type="scientific">Strigomonas culicis</name>
    <dbReference type="NCBI Taxonomy" id="28005"/>
    <lineage>
        <taxon>Eukaryota</taxon>
        <taxon>Discoba</taxon>
        <taxon>Euglenozoa</taxon>
        <taxon>Kinetoplastea</taxon>
        <taxon>Metakinetoplastina</taxon>
        <taxon>Trypanosomatida</taxon>
        <taxon>Trypanosomatidae</taxon>
        <taxon>Strigomonadinae</taxon>
        <taxon>Strigomonas</taxon>
    </lineage>
</organism>
<protein>
    <submittedName>
        <fullName evidence="2">Uncharacterized protein</fullName>
    </submittedName>
</protein>
<sequence length="246" mass="27306">MQPSQYTNGRLGRPHTAQNTNRRAPRNPYTTSSLPNVGRRGGSQSVEHPQRRSWENVGHKEEAVEADSLSNSNGSNYLYDLQDIEPVLGESEPSSIPGRRGHVGDRRNRNGQGRTSLSQRSASILGRLRSKSNLKVSSTSDSDSRESEEETDDAPPPRSTSILGRLQSKSKLRSTASNDAEDNESDTEQQHSPHQRGTSIIRRMQSKSKSKVRVRSDVKSRQKSEGGHSPRQRKTSIIGRLLSKSK</sequence>